<dbReference type="Pfam" id="PF22039">
    <property type="entry name" value="HUTI_composite_bact"/>
    <property type="match status" value="1"/>
</dbReference>
<keyword evidence="2" id="KW-0378">Hydrolase</keyword>
<dbReference type="InterPro" id="IPR011059">
    <property type="entry name" value="Metal-dep_hydrolase_composite"/>
</dbReference>
<feature type="transmembrane region" description="Helical" evidence="5">
    <location>
        <begin position="241"/>
        <end position="262"/>
    </location>
</feature>
<feature type="compositionally biased region" description="Low complexity" evidence="4">
    <location>
        <begin position="146"/>
        <end position="158"/>
    </location>
</feature>
<gene>
    <name evidence="7" type="ORF">FHX80_113443</name>
    <name evidence="8" type="ORF">OIE64_14730</name>
</gene>
<evidence type="ECO:0000259" key="6">
    <source>
        <dbReference type="Pfam" id="PF22039"/>
    </source>
</evidence>
<dbReference type="AlphaFoldDB" id="A0A561V022"/>
<dbReference type="SUPFAM" id="SSF51338">
    <property type="entry name" value="Composite domain of metallo-dependent hydrolases"/>
    <property type="match status" value="1"/>
</dbReference>
<feature type="region of interest" description="Disordered" evidence="4">
    <location>
        <begin position="146"/>
        <end position="208"/>
    </location>
</feature>
<evidence type="ECO:0000256" key="2">
    <source>
        <dbReference type="ARBA" id="ARBA00022801"/>
    </source>
</evidence>
<dbReference type="EMBL" id="VIWW01000001">
    <property type="protein sequence ID" value="TWG04971.1"/>
    <property type="molecule type" value="Genomic_DNA"/>
</dbReference>
<evidence type="ECO:0000313" key="10">
    <source>
        <dbReference type="Proteomes" id="UP001330827"/>
    </source>
</evidence>
<dbReference type="InterPro" id="IPR054418">
    <property type="entry name" value="MQNX/HUTI_composite_N"/>
</dbReference>
<reference evidence="8 10" key="2">
    <citation type="submission" date="2022-10" db="EMBL/GenBank/DDBJ databases">
        <title>The complete genomes of actinobacterial strains from the NBC collection.</title>
        <authorList>
            <person name="Joergensen T.S."/>
            <person name="Alvarez Arevalo M."/>
            <person name="Sterndorff E.B."/>
            <person name="Faurdal D."/>
            <person name="Vuksanovic O."/>
            <person name="Mourched A.-S."/>
            <person name="Charusanti P."/>
            <person name="Shaw S."/>
            <person name="Blin K."/>
            <person name="Weber T."/>
        </authorList>
    </citation>
    <scope>NUCLEOTIDE SEQUENCE [LARGE SCALE GENOMIC DNA]</scope>
    <source>
        <strain evidence="8 10">NBC 01769</strain>
    </source>
</reference>
<keyword evidence="1" id="KW-0479">Metal-binding</keyword>
<feature type="compositionally biased region" description="Gly residues" evidence="4">
    <location>
        <begin position="165"/>
        <end position="198"/>
    </location>
</feature>
<keyword evidence="5" id="KW-0472">Membrane</keyword>
<evidence type="ECO:0000313" key="7">
    <source>
        <dbReference type="EMBL" id="TWG04971.1"/>
    </source>
</evidence>
<keyword evidence="10" id="KW-1185">Reference proteome</keyword>
<evidence type="ECO:0000313" key="9">
    <source>
        <dbReference type="Proteomes" id="UP000318186"/>
    </source>
</evidence>
<feature type="domain" description="Aminodeoxyfutalosine deaminase/Imidazolonepropionase-like composite" evidence="6">
    <location>
        <begin position="21"/>
        <end position="46"/>
    </location>
</feature>
<evidence type="ECO:0000256" key="4">
    <source>
        <dbReference type="SAM" id="MobiDB-lite"/>
    </source>
</evidence>
<accession>A0A561V022</accession>
<evidence type="ECO:0000256" key="1">
    <source>
        <dbReference type="ARBA" id="ARBA00022723"/>
    </source>
</evidence>
<name>A0A561V022_9ACTN</name>
<dbReference type="GO" id="GO:0046872">
    <property type="term" value="F:metal ion binding"/>
    <property type="evidence" value="ECO:0007669"/>
    <property type="project" value="UniProtKB-KW"/>
</dbReference>
<evidence type="ECO:0000256" key="3">
    <source>
        <dbReference type="ARBA" id="ARBA00022833"/>
    </source>
</evidence>
<keyword evidence="5" id="KW-0812">Transmembrane</keyword>
<evidence type="ECO:0000313" key="8">
    <source>
        <dbReference type="EMBL" id="WSC13977.1"/>
    </source>
</evidence>
<keyword evidence="5" id="KW-1133">Transmembrane helix</keyword>
<dbReference type="OrthoDB" id="3400812at2"/>
<reference evidence="7 9" key="1">
    <citation type="submission" date="2019-06" db="EMBL/GenBank/DDBJ databases">
        <title>Sequencing the genomes of 1000 actinobacteria strains.</title>
        <authorList>
            <person name="Klenk H.-P."/>
        </authorList>
    </citation>
    <scope>NUCLEOTIDE SEQUENCE [LARGE SCALE GENOMIC DNA]</scope>
    <source>
        <strain evidence="7 9">DSM 42059</strain>
    </source>
</reference>
<keyword evidence="3" id="KW-0862">Zinc</keyword>
<dbReference type="RefSeq" id="WP_145765008.1">
    <property type="nucleotide sequence ID" value="NZ_CP109114.1"/>
</dbReference>
<dbReference type="Proteomes" id="UP001330827">
    <property type="component" value="Chromosome"/>
</dbReference>
<dbReference type="GO" id="GO:0016810">
    <property type="term" value="F:hydrolase activity, acting on carbon-nitrogen (but not peptide) bonds"/>
    <property type="evidence" value="ECO:0007669"/>
    <property type="project" value="InterPro"/>
</dbReference>
<dbReference type="Gene3D" id="2.30.40.10">
    <property type="entry name" value="Urease, subunit C, domain 1"/>
    <property type="match status" value="1"/>
</dbReference>
<proteinExistence type="predicted"/>
<protein>
    <recommendedName>
        <fullName evidence="6">Aminodeoxyfutalosine deaminase/Imidazolonepropionase-like composite domain-containing protein</fullName>
    </recommendedName>
</protein>
<evidence type="ECO:0000256" key="5">
    <source>
        <dbReference type="SAM" id="Phobius"/>
    </source>
</evidence>
<dbReference type="EMBL" id="CP109114">
    <property type="protein sequence ID" value="WSC13977.1"/>
    <property type="molecule type" value="Genomic_DNA"/>
</dbReference>
<sequence>MLTVHAAPLVLPVGAAAIERGAVAVEGDRIVALGPYDTVVAAHPAARVRQWPGVIAPGLLQRHAAWLLTRCYHPDPREADELGVEPLSGEAFARLTGELDATRWAGSVRRGLQQLLRYGTTHLTGPFRDPAVRTAVSRSGLVEVSADAAPGDPAGVAHGVRDGGADGVRGGGSDGVRSGGPDGVRGGGPDGVRGGGPDGVASDRPDLDPFAGGRDLAGCVHGPLVIGARADLAVFDVPDEAALVAAGAGSCVVTVLAGRLVYRRR</sequence>
<dbReference type="Proteomes" id="UP000318186">
    <property type="component" value="Unassembled WGS sequence"/>
</dbReference>
<organism evidence="7 9">
    <name type="scientific">Streptomyces brevispora</name>
    <dbReference type="NCBI Taxonomy" id="887462"/>
    <lineage>
        <taxon>Bacteria</taxon>
        <taxon>Bacillati</taxon>
        <taxon>Actinomycetota</taxon>
        <taxon>Actinomycetes</taxon>
        <taxon>Kitasatosporales</taxon>
        <taxon>Streptomycetaceae</taxon>
        <taxon>Streptomyces</taxon>
    </lineage>
</organism>